<keyword evidence="1" id="KW-0175">Coiled coil</keyword>
<organism evidence="2">
    <name type="scientific">Lotus japonicus</name>
    <name type="common">Lotus corniculatus var. japonicus</name>
    <dbReference type="NCBI Taxonomy" id="34305"/>
    <lineage>
        <taxon>Eukaryota</taxon>
        <taxon>Viridiplantae</taxon>
        <taxon>Streptophyta</taxon>
        <taxon>Embryophyta</taxon>
        <taxon>Tracheophyta</taxon>
        <taxon>Spermatophyta</taxon>
        <taxon>Magnoliopsida</taxon>
        <taxon>eudicotyledons</taxon>
        <taxon>Gunneridae</taxon>
        <taxon>Pentapetalae</taxon>
        <taxon>rosids</taxon>
        <taxon>fabids</taxon>
        <taxon>Fabales</taxon>
        <taxon>Fabaceae</taxon>
        <taxon>Papilionoideae</taxon>
        <taxon>50 kb inversion clade</taxon>
        <taxon>NPAAA clade</taxon>
        <taxon>Hologalegina</taxon>
        <taxon>robinioid clade</taxon>
        <taxon>Loteae</taxon>
        <taxon>Lotus</taxon>
    </lineage>
</organism>
<name>I3S0S4_LOTJA</name>
<protein>
    <recommendedName>
        <fullName evidence="3">FRIGIDA-like protein</fullName>
    </recommendedName>
</protein>
<evidence type="ECO:0000313" key="2">
    <source>
        <dbReference type="EMBL" id="AFK33866.1"/>
    </source>
</evidence>
<dbReference type="AlphaFoldDB" id="I3S0S4"/>
<reference evidence="2" key="1">
    <citation type="submission" date="2012-05" db="EMBL/GenBank/DDBJ databases">
        <authorList>
            <person name="Krishnakumar V."/>
            <person name="Cheung F."/>
            <person name="Xiao Y."/>
            <person name="Chan A."/>
            <person name="Moskal W.A."/>
            <person name="Town C.D."/>
        </authorList>
    </citation>
    <scope>NUCLEOTIDE SEQUENCE</scope>
</reference>
<evidence type="ECO:0008006" key="3">
    <source>
        <dbReference type="Google" id="ProtNLM"/>
    </source>
</evidence>
<dbReference type="EMBL" id="BT134071">
    <property type="protein sequence ID" value="AFK33866.1"/>
    <property type="molecule type" value="mRNA"/>
</dbReference>
<accession>I3S0S4</accession>
<dbReference type="PANTHER" id="PTHR31791">
    <property type="entry name" value="FRIGIDA-LIKE PROTEIN 3-RELATED"/>
    <property type="match status" value="1"/>
</dbReference>
<evidence type="ECO:0000256" key="1">
    <source>
        <dbReference type="SAM" id="Coils"/>
    </source>
</evidence>
<sequence length="212" mass="23923">MEDKDSVATLMDSTTSKIQQLQKAFAELESYRAVTLNLKWKELEEHFHGLEKSLKRRFHELEDQEKEFESKTRKSRELLEKREAAVFSKEQVSLQRLQEKRDAAAFAVVNAREKHRKVSSKDLAFVSSGGQGRQGLEETPVDAGSLLAEGNLEDVKLSPENGSVELVSYPELVKLCKEMNAAGLHKFISGNRRPCCCKDEFTCIASCSMLPV</sequence>
<feature type="coiled-coil region" evidence="1">
    <location>
        <begin position="51"/>
        <end position="114"/>
    </location>
</feature>
<dbReference type="PANTHER" id="PTHR31791:SF4">
    <property type="entry name" value="FRIGIDA-LIKE PROTEIN 3"/>
    <property type="match status" value="1"/>
</dbReference>
<proteinExistence type="evidence at transcript level"/>